<dbReference type="PANTHER" id="PTHR46796:SF14">
    <property type="entry name" value="TRANSCRIPTIONAL REGULATORY PROTEIN"/>
    <property type="match status" value="1"/>
</dbReference>
<evidence type="ECO:0000256" key="1">
    <source>
        <dbReference type="ARBA" id="ARBA00023015"/>
    </source>
</evidence>
<evidence type="ECO:0000256" key="3">
    <source>
        <dbReference type="ARBA" id="ARBA00023163"/>
    </source>
</evidence>
<dbReference type="SMART" id="SM00342">
    <property type="entry name" value="HTH_ARAC"/>
    <property type="match status" value="1"/>
</dbReference>
<dbReference type="RefSeq" id="WP_339589112.1">
    <property type="nucleotide sequence ID" value="NZ_JBBHJZ010000005.1"/>
</dbReference>
<proteinExistence type="predicted"/>
<keyword evidence="1" id="KW-0805">Transcription regulation</keyword>
<reference evidence="5 6" key="1">
    <citation type="submission" date="2024-03" db="EMBL/GenBank/DDBJ databases">
        <authorList>
            <person name="Jo J.-H."/>
        </authorList>
    </citation>
    <scope>NUCLEOTIDE SEQUENCE [LARGE SCALE GENOMIC DNA]</scope>
    <source>
        <strain evidence="5 6">PS1R-30</strain>
    </source>
</reference>
<sequence>MKRGPTERIKVLQTSVWNSEAVIADALCNGPELEYRDGSGNLRFSRWRRFMGSYEVPALPAPMFVVQMGGKSDVRFWDRDGWSEATTFPGAATLIPAGHKTRWLVDGELDVITFSFGAEDRRDRAQAEFSTFQFAYCDPLAAALSEQILGEMCQGAATNDNDYLNSLTAMLSTHLLAGRNVAGRTRYPTSGFSSYRIHKVMNAITADPAKSHSLTELAELAGITESHLCRVFKEAMGTTVHAYLLKARLDRARQLLSRAELPMSHVAELSGFSGASQLARAFRQHLGETPSHYRARMF</sequence>
<protein>
    <submittedName>
        <fullName evidence="5">AraC family transcriptional regulator</fullName>
    </submittedName>
</protein>
<comment type="caution">
    <text evidence="5">The sequence shown here is derived from an EMBL/GenBank/DDBJ whole genome shotgun (WGS) entry which is preliminary data.</text>
</comment>
<dbReference type="Pfam" id="PF12833">
    <property type="entry name" value="HTH_18"/>
    <property type="match status" value="1"/>
</dbReference>
<keyword evidence="6" id="KW-1185">Reference proteome</keyword>
<name>A0ABU8S1M1_9SPHN</name>
<evidence type="ECO:0000313" key="5">
    <source>
        <dbReference type="EMBL" id="MEJ5979179.1"/>
    </source>
</evidence>
<feature type="domain" description="HTH araC/xylS-type" evidence="4">
    <location>
        <begin position="198"/>
        <end position="296"/>
    </location>
</feature>
<evidence type="ECO:0000313" key="6">
    <source>
        <dbReference type="Proteomes" id="UP001361239"/>
    </source>
</evidence>
<dbReference type="InterPro" id="IPR009057">
    <property type="entry name" value="Homeodomain-like_sf"/>
</dbReference>
<evidence type="ECO:0000256" key="2">
    <source>
        <dbReference type="ARBA" id="ARBA00023125"/>
    </source>
</evidence>
<dbReference type="InterPro" id="IPR018060">
    <property type="entry name" value="HTH_AraC"/>
</dbReference>
<dbReference type="PANTHER" id="PTHR46796">
    <property type="entry name" value="HTH-TYPE TRANSCRIPTIONAL ACTIVATOR RHAS-RELATED"/>
    <property type="match status" value="1"/>
</dbReference>
<accession>A0ABU8S1M1</accession>
<dbReference type="InterPro" id="IPR050204">
    <property type="entry name" value="AraC_XylS_family_regulators"/>
</dbReference>
<keyword evidence="3" id="KW-0804">Transcription</keyword>
<organism evidence="5 6">
    <name type="scientific">Novosphingobium anseongense</name>
    <dbReference type="NCBI Taxonomy" id="3133436"/>
    <lineage>
        <taxon>Bacteria</taxon>
        <taxon>Pseudomonadati</taxon>
        <taxon>Pseudomonadota</taxon>
        <taxon>Alphaproteobacteria</taxon>
        <taxon>Sphingomonadales</taxon>
        <taxon>Sphingomonadaceae</taxon>
        <taxon>Novosphingobium</taxon>
    </lineage>
</organism>
<dbReference type="SUPFAM" id="SSF46689">
    <property type="entry name" value="Homeodomain-like"/>
    <property type="match status" value="2"/>
</dbReference>
<dbReference type="PROSITE" id="PS01124">
    <property type="entry name" value="HTH_ARAC_FAMILY_2"/>
    <property type="match status" value="1"/>
</dbReference>
<evidence type="ECO:0000259" key="4">
    <source>
        <dbReference type="PROSITE" id="PS01124"/>
    </source>
</evidence>
<keyword evidence="2" id="KW-0238">DNA-binding</keyword>
<dbReference type="Gene3D" id="1.10.10.60">
    <property type="entry name" value="Homeodomain-like"/>
    <property type="match status" value="2"/>
</dbReference>
<dbReference type="Proteomes" id="UP001361239">
    <property type="component" value="Unassembled WGS sequence"/>
</dbReference>
<dbReference type="EMBL" id="JBBHJZ010000005">
    <property type="protein sequence ID" value="MEJ5979179.1"/>
    <property type="molecule type" value="Genomic_DNA"/>
</dbReference>
<gene>
    <name evidence="5" type="ORF">WG901_21175</name>
</gene>